<evidence type="ECO:0000313" key="2">
    <source>
        <dbReference type="EMBL" id="MPL90700.1"/>
    </source>
</evidence>
<gene>
    <name evidence="2" type="ORF">SDC9_36755</name>
</gene>
<name>A0A644VHG7_9ZZZZ</name>
<reference evidence="2" key="1">
    <citation type="submission" date="2019-08" db="EMBL/GenBank/DDBJ databases">
        <authorList>
            <person name="Kucharzyk K."/>
            <person name="Murdoch R.W."/>
            <person name="Higgins S."/>
            <person name="Loffler F."/>
        </authorList>
    </citation>
    <scope>NUCLEOTIDE SEQUENCE</scope>
</reference>
<accession>A0A644VHG7</accession>
<organism evidence="2">
    <name type="scientific">bioreactor metagenome</name>
    <dbReference type="NCBI Taxonomy" id="1076179"/>
    <lineage>
        <taxon>unclassified sequences</taxon>
        <taxon>metagenomes</taxon>
        <taxon>ecological metagenomes</taxon>
    </lineage>
</organism>
<dbReference type="InterPro" id="IPR036644">
    <property type="entry name" value="FTR_bsu_sf"/>
</dbReference>
<dbReference type="Gene3D" id="3.90.460.10">
    <property type="entry name" value="Ferredoxin thioredoxin reductase catalytic beta subunit"/>
    <property type="match status" value="1"/>
</dbReference>
<dbReference type="InterPro" id="IPR036873">
    <property type="entry name" value="Rhodanese-like_dom_sf"/>
</dbReference>
<dbReference type="InterPro" id="IPR001763">
    <property type="entry name" value="Rhodanese-like_dom"/>
</dbReference>
<dbReference type="AlphaFoldDB" id="A0A644VHG7"/>
<feature type="domain" description="Rhodanese" evidence="1">
    <location>
        <begin position="163"/>
        <end position="251"/>
    </location>
</feature>
<dbReference type="CDD" id="cd00158">
    <property type="entry name" value="RHOD"/>
    <property type="match status" value="1"/>
</dbReference>
<dbReference type="EMBL" id="VSSQ01000311">
    <property type="protein sequence ID" value="MPL90700.1"/>
    <property type="molecule type" value="Genomic_DNA"/>
</dbReference>
<proteinExistence type="predicted"/>
<comment type="caution">
    <text evidence="2">The sequence shown here is derived from an EMBL/GenBank/DDBJ whole genome shotgun (WGS) entry which is preliminary data.</text>
</comment>
<dbReference type="GO" id="GO:0016730">
    <property type="term" value="F:oxidoreductase activity, acting on iron-sulfur proteins as donors"/>
    <property type="evidence" value="ECO:0007669"/>
    <property type="project" value="InterPro"/>
</dbReference>
<dbReference type="Pfam" id="PF02943">
    <property type="entry name" value="FeThRed_B"/>
    <property type="match status" value="1"/>
</dbReference>
<protein>
    <recommendedName>
        <fullName evidence="1">Rhodanese domain-containing protein</fullName>
    </recommendedName>
</protein>
<dbReference type="SUPFAM" id="SSF52821">
    <property type="entry name" value="Rhodanese/Cell cycle control phosphatase"/>
    <property type="match status" value="1"/>
</dbReference>
<dbReference type="Gene3D" id="3.40.250.10">
    <property type="entry name" value="Rhodanese-like domain"/>
    <property type="match status" value="1"/>
</dbReference>
<dbReference type="InterPro" id="IPR004209">
    <property type="entry name" value="FTR_bsu"/>
</dbReference>
<dbReference type="SMART" id="SM00450">
    <property type="entry name" value="RHOD"/>
    <property type="match status" value="1"/>
</dbReference>
<dbReference type="SUPFAM" id="SSF57662">
    <property type="entry name" value="Ferredoxin thioredoxin reductase (FTR), catalytic beta chain"/>
    <property type="match status" value="1"/>
</dbReference>
<evidence type="ECO:0000259" key="1">
    <source>
        <dbReference type="PROSITE" id="PS50206"/>
    </source>
</evidence>
<dbReference type="Pfam" id="PF00581">
    <property type="entry name" value="Rhodanese"/>
    <property type="match status" value="1"/>
</dbReference>
<sequence length="251" mass="29080">MIKVKYKMIRKIDINSDEFKEELEKTKQFTNGVLKLYELVYNPDKEVNESIQMGLTRNSLIYGKRYCPCFMVIEETETEKNRLCPCMPALTKEIPLNGSCHCGIFCTKERAKEIEKENNLEEVIISNSKILSKEDCELLLGQDEVNSLELEALLEARKLRIIEFNLVDTREWMEWLSARIVGTDYLVPTTSFYHAINKLEDKKDIPVVVYCHSGSRSAYCQRIMFNLGFKSVTNLDYGISYYTGEKESGDN</sequence>
<dbReference type="PROSITE" id="PS50206">
    <property type="entry name" value="RHODANESE_3"/>
    <property type="match status" value="1"/>
</dbReference>